<evidence type="ECO:0000256" key="1">
    <source>
        <dbReference type="SAM" id="Phobius"/>
    </source>
</evidence>
<accession>A0A6I5A569</accession>
<dbReference type="EMBL" id="WMEQ01000017">
    <property type="protein sequence ID" value="MYL35452.1"/>
    <property type="molecule type" value="Genomic_DNA"/>
</dbReference>
<dbReference type="RefSeq" id="WP_160850409.1">
    <property type="nucleotide sequence ID" value="NZ_WMEQ01000017.1"/>
</dbReference>
<name>A0A6I5A569_9BACI</name>
<feature type="transmembrane region" description="Helical" evidence="1">
    <location>
        <begin position="6"/>
        <end position="27"/>
    </location>
</feature>
<keyword evidence="1" id="KW-0812">Transmembrane</keyword>
<reference evidence="2 3" key="1">
    <citation type="submission" date="2019-11" db="EMBL/GenBank/DDBJ databases">
        <title>Genome sequences of 17 halophilic strains isolated from different environments.</title>
        <authorList>
            <person name="Furrow R.E."/>
        </authorList>
    </citation>
    <scope>NUCLEOTIDE SEQUENCE [LARGE SCALE GENOMIC DNA]</scope>
    <source>
        <strain evidence="2 3">22514_16_FS</strain>
    </source>
</reference>
<keyword evidence="1" id="KW-0472">Membrane</keyword>
<dbReference type="AlphaFoldDB" id="A0A6I5A569"/>
<proteinExistence type="predicted"/>
<dbReference type="Proteomes" id="UP000468638">
    <property type="component" value="Unassembled WGS sequence"/>
</dbReference>
<comment type="caution">
    <text evidence="2">The sequence shown here is derived from an EMBL/GenBank/DDBJ whole genome shotgun (WGS) entry which is preliminary data.</text>
</comment>
<protein>
    <submittedName>
        <fullName evidence="2">Uncharacterized protein</fullName>
    </submittedName>
</protein>
<keyword evidence="1" id="KW-1133">Transmembrane helix</keyword>
<feature type="transmembrane region" description="Helical" evidence="1">
    <location>
        <begin position="39"/>
        <end position="56"/>
    </location>
</feature>
<sequence length="67" mass="7519">MIQLLTEGVWLCRIIAVICGVFAYLMYRKGYANAAAKSFLFFVILLVGSMYLSGIRDNLQAMLVQLP</sequence>
<gene>
    <name evidence="2" type="ORF">GLW05_17875</name>
</gene>
<evidence type="ECO:0000313" key="2">
    <source>
        <dbReference type="EMBL" id="MYL35452.1"/>
    </source>
</evidence>
<organism evidence="2 3">
    <name type="scientific">Pontibacillus yanchengensis</name>
    <dbReference type="NCBI Taxonomy" id="462910"/>
    <lineage>
        <taxon>Bacteria</taxon>
        <taxon>Bacillati</taxon>
        <taxon>Bacillota</taxon>
        <taxon>Bacilli</taxon>
        <taxon>Bacillales</taxon>
        <taxon>Bacillaceae</taxon>
        <taxon>Pontibacillus</taxon>
    </lineage>
</organism>
<evidence type="ECO:0000313" key="3">
    <source>
        <dbReference type="Proteomes" id="UP000468638"/>
    </source>
</evidence>